<evidence type="ECO:0000256" key="1">
    <source>
        <dbReference type="ARBA" id="ARBA00022723"/>
    </source>
</evidence>
<dbReference type="Pfam" id="PF13532">
    <property type="entry name" value="2OG-FeII_Oxy_2"/>
    <property type="match status" value="1"/>
</dbReference>
<dbReference type="EMBL" id="LJQC01000779">
    <property type="protein sequence ID" value="KPW93724.1"/>
    <property type="molecule type" value="Genomic_DNA"/>
</dbReference>
<dbReference type="SUPFAM" id="SSF51197">
    <property type="entry name" value="Clavaminate synthase-like"/>
    <property type="match status" value="1"/>
</dbReference>
<protein>
    <submittedName>
        <fullName evidence="7">Alpha-ketoglutarate-dependent dioxygenase AlkB</fullName>
    </submittedName>
</protein>
<gene>
    <name evidence="7" type="ORF">ALO75_04727</name>
</gene>
<comment type="caution">
    <text evidence="7">The sequence shown here is derived from an EMBL/GenBank/DDBJ whole genome shotgun (WGS) entry which is preliminary data.</text>
</comment>
<dbReference type="GO" id="GO:0035513">
    <property type="term" value="P:oxidative RNA demethylation"/>
    <property type="evidence" value="ECO:0007669"/>
    <property type="project" value="TreeGrafter"/>
</dbReference>
<name>A0A0P9P637_9PSED</name>
<keyword evidence="1 5" id="KW-0479">Metal-binding</keyword>
<comment type="cofactor">
    <cofactor evidence="5">
        <name>Fe(2+)</name>
        <dbReference type="ChEBI" id="CHEBI:29033"/>
    </cofactor>
    <text evidence="5">Binds 1 Fe(2+) ion per subunit.</text>
</comment>
<dbReference type="PANTHER" id="PTHR16557:SF2">
    <property type="entry name" value="NUCLEIC ACID DIOXYGENASE ALKBH1"/>
    <property type="match status" value="1"/>
</dbReference>
<dbReference type="Gene3D" id="2.60.120.590">
    <property type="entry name" value="Alpha-ketoglutarate-dependent dioxygenase AlkB-like"/>
    <property type="match status" value="1"/>
</dbReference>
<evidence type="ECO:0000256" key="5">
    <source>
        <dbReference type="PIRSR" id="PIRSR604574-2"/>
    </source>
</evidence>
<dbReference type="GO" id="GO:0035515">
    <property type="term" value="F:oxidative RNA demethylase activity"/>
    <property type="evidence" value="ECO:0007669"/>
    <property type="project" value="TreeGrafter"/>
</dbReference>
<dbReference type="InterPro" id="IPR004574">
    <property type="entry name" value="Alkb"/>
</dbReference>
<keyword evidence="8" id="KW-1185">Reference proteome</keyword>
<organism evidence="7 8">
    <name type="scientific">Pseudomonas syringae pv. coryli</name>
    <dbReference type="NCBI Taxonomy" id="317659"/>
    <lineage>
        <taxon>Bacteria</taxon>
        <taxon>Pseudomonadati</taxon>
        <taxon>Pseudomonadota</taxon>
        <taxon>Gammaproteobacteria</taxon>
        <taxon>Pseudomonadales</taxon>
        <taxon>Pseudomonadaceae</taxon>
        <taxon>Pseudomonas</taxon>
    </lineage>
</organism>
<dbReference type="InterPro" id="IPR037151">
    <property type="entry name" value="AlkB-like_sf"/>
</dbReference>
<evidence type="ECO:0000259" key="6">
    <source>
        <dbReference type="Pfam" id="PF13532"/>
    </source>
</evidence>
<dbReference type="GO" id="GO:0035516">
    <property type="term" value="F:broad specificity oxidative DNA demethylase activity"/>
    <property type="evidence" value="ECO:0007669"/>
    <property type="project" value="TreeGrafter"/>
</dbReference>
<keyword evidence="3" id="KW-0560">Oxidoreductase</keyword>
<feature type="domain" description="Alpha-ketoglutarate-dependent dioxygenase AlkB-like" evidence="6">
    <location>
        <begin position="2"/>
        <end position="68"/>
    </location>
</feature>
<dbReference type="GO" id="GO:0005737">
    <property type="term" value="C:cytoplasm"/>
    <property type="evidence" value="ECO:0007669"/>
    <property type="project" value="TreeGrafter"/>
</dbReference>
<reference evidence="7 8" key="1">
    <citation type="submission" date="2015-09" db="EMBL/GenBank/DDBJ databases">
        <title>Genome announcement of multiple Pseudomonas syringae strains.</title>
        <authorList>
            <person name="Thakur S."/>
            <person name="Wang P.W."/>
            <person name="Gong Y."/>
            <person name="Weir B.S."/>
            <person name="Guttman D.S."/>
        </authorList>
    </citation>
    <scope>NUCLEOTIDE SEQUENCE [LARGE SCALE GENOMIC DNA]</scope>
    <source>
        <strain evidence="7 8">ICMP17001</strain>
    </source>
</reference>
<keyword evidence="2 7" id="KW-0223">Dioxygenase</keyword>
<dbReference type="PANTHER" id="PTHR16557">
    <property type="entry name" value="ALKYLATED DNA REPAIR PROTEIN ALKB-RELATED"/>
    <property type="match status" value="1"/>
</dbReference>
<dbReference type="Proteomes" id="UP000051335">
    <property type="component" value="Unassembled WGS sequence"/>
</dbReference>
<evidence type="ECO:0000256" key="2">
    <source>
        <dbReference type="ARBA" id="ARBA00022964"/>
    </source>
</evidence>
<dbReference type="GO" id="GO:0008198">
    <property type="term" value="F:ferrous iron binding"/>
    <property type="evidence" value="ECO:0007669"/>
    <property type="project" value="TreeGrafter"/>
</dbReference>
<evidence type="ECO:0000256" key="4">
    <source>
        <dbReference type="ARBA" id="ARBA00023004"/>
    </source>
</evidence>
<dbReference type="InterPro" id="IPR027450">
    <property type="entry name" value="AlkB-like"/>
</dbReference>
<dbReference type="PATRIC" id="fig|317659.3.peg.3363"/>
<sequence length="74" mass="8299">MVSVSLGIPAIFQFGGLLRSDKTQRISLFHGDVVVWGGEDRLRFHGILPIKQAEHPQLGEQRINLTFRKAGRDS</sequence>
<accession>A0A0P9P637</accession>
<dbReference type="AlphaFoldDB" id="A0A0P9P637"/>
<evidence type="ECO:0000256" key="3">
    <source>
        <dbReference type="ARBA" id="ARBA00023002"/>
    </source>
</evidence>
<feature type="binding site" evidence="5">
    <location>
        <position position="45"/>
    </location>
    <ligand>
        <name>Fe cation</name>
        <dbReference type="ChEBI" id="CHEBI:24875"/>
        <note>catalytic</note>
    </ligand>
</feature>
<evidence type="ECO:0000313" key="7">
    <source>
        <dbReference type="EMBL" id="KPW93724.1"/>
    </source>
</evidence>
<proteinExistence type="predicted"/>
<keyword evidence="4 5" id="KW-0408">Iron</keyword>
<evidence type="ECO:0000313" key="8">
    <source>
        <dbReference type="Proteomes" id="UP000051335"/>
    </source>
</evidence>